<organism evidence="2 3">
    <name type="scientific">Austropuccinia psidii MF-1</name>
    <dbReference type="NCBI Taxonomy" id="1389203"/>
    <lineage>
        <taxon>Eukaryota</taxon>
        <taxon>Fungi</taxon>
        <taxon>Dikarya</taxon>
        <taxon>Basidiomycota</taxon>
        <taxon>Pucciniomycotina</taxon>
        <taxon>Pucciniomycetes</taxon>
        <taxon>Pucciniales</taxon>
        <taxon>Sphaerophragmiaceae</taxon>
        <taxon>Austropuccinia</taxon>
    </lineage>
</organism>
<dbReference type="EMBL" id="AVOT02009444">
    <property type="protein sequence ID" value="MBW0488115.1"/>
    <property type="molecule type" value="Genomic_DNA"/>
</dbReference>
<keyword evidence="3" id="KW-1185">Reference proteome</keyword>
<evidence type="ECO:0000313" key="2">
    <source>
        <dbReference type="EMBL" id="MBW0488115.1"/>
    </source>
</evidence>
<name>A0A9Q3CRP6_9BASI</name>
<evidence type="ECO:0000256" key="1">
    <source>
        <dbReference type="SAM" id="MobiDB-lite"/>
    </source>
</evidence>
<protein>
    <submittedName>
        <fullName evidence="2">Uncharacterized protein</fullName>
    </submittedName>
</protein>
<sequence>MRRVNKEIVKAESTSRRKSQRRECHIAEDGREPISKVALKGLPNYFYDPDWFKNCTSGQKRLIADIHTMAFLPDASKSLLEEPHPDERLSDKQFTSLHWEVVIEVYDISHEIQNYNELDIEDSIELEIIASEGIDDEEEINNENNHQEKQYNHLLDVDI</sequence>
<feature type="region of interest" description="Disordered" evidence="1">
    <location>
        <begin position="1"/>
        <end position="22"/>
    </location>
</feature>
<evidence type="ECO:0000313" key="3">
    <source>
        <dbReference type="Proteomes" id="UP000765509"/>
    </source>
</evidence>
<accession>A0A9Q3CRP6</accession>
<gene>
    <name evidence="2" type="ORF">O181_027830</name>
</gene>
<comment type="caution">
    <text evidence="2">The sequence shown here is derived from an EMBL/GenBank/DDBJ whole genome shotgun (WGS) entry which is preliminary data.</text>
</comment>
<dbReference type="OrthoDB" id="2506837at2759"/>
<proteinExistence type="predicted"/>
<dbReference type="AlphaFoldDB" id="A0A9Q3CRP6"/>
<reference evidence="2" key="1">
    <citation type="submission" date="2021-03" db="EMBL/GenBank/DDBJ databases">
        <title>Draft genome sequence of rust myrtle Austropuccinia psidii MF-1, a brazilian biotype.</title>
        <authorList>
            <person name="Quecine M.C."/>
            <person name="Pachon D.M.R."/>
            <person name="Bonatelli M.L."/>
            <person name="Correr F.H."/>
            <person name="Franceschini L.M."/>
            <person name="Leite T.F."/>
            <person name="Margarido G.R.A."/>
            <person name="Almeida C.A."/>
            <person name="Ferrarezi J.A."/>
            <person name="Labate C.A."/>
        </authorList>
    </citation>
    <scope>NUCLEOTIDE SEQUENCE</scope>
    <source>
        <strain evidence="2">MF-1</strain>
    </source>
</reference>
<dbReference type="Proteomes" id="UP000765509">
    <property type="component" value="Unassembled WGS sequence"/>
</dbReference>